<dbReference type="AlphaFoldDB" id="A0A085MBT4"/>
<evidence type="ECO:0008006" key="3">
    <source>
        <dbReference type="Google" id="ProtNLM"/>
    </source>
</evidence>
<proteinExistence type="predicted"/>
<dbReference type="Proteomes" id="UP000030764">
    <property type="component" value="Unassembled WGS sequence"/>
</dbReference>
<name>A0A085MBT4_9BILA</name>
<reference evidence="1 2" key="1">
    <citation type="journal article" date="2014" name="Nat. Genet.">
        <title>Genome and transcriptome of the porcine whipworm Trichuris suis.</title>
        <authorList>
            <person name="Jex A.R."/>
            <person name="Nejsum P."/>
            <person name="Schwarz E.M."/>
            <person name="Hu L."/>
            <person name="Young N.D."/>
            <person name="Hall R.S."/>
            <person name="Korhonen P.K."/>
            <person name="Liao S."/>
            <person name="Thamsborg S."/>
            <person name="Xia J."/>
            <person name="Xu P."/>
            <person name="Wang S."/>
            <person name="Scheerlinck J.P."/>
            <person name="Hofmann A."/>
            <person name="Sternberg P.W."/>
            <person name="Wang J."/>
            <person name="Gasser R.B."/>
        </authorList>
    </citation>
    <scope>NUCLEOTIDE SEQUENCE [LARGE SCALE GENOMIC DNA]</scope>
    <source>
        <strain evidence="1">DCEP-RM93M</strain>
    </source>
</reference>
<protein>
    <recommendedName>
        <fullName evidence="3">DDE-1 domain-containing protein</fullName>
    </recommendedName>
</protein>
<keyword evidence="2" id="KW-1185">Reference proteome</keyword>
<evidence type="ECO:0000313" key="2">
    <source>
        <dbReference type="Proteomes" id="UP000030764"/>
    </source>
</evidence>
<dbReference type="EMBL" id="KL363205">
    <property type="protein sequence ID" value="KFD54680.1"/>
    <property type="molecule type" value="Genomic_DNA"/>
</dbReference>
<accession>A0A085MBT4</accession>
<gene>
    <name evidence="1" type="ORF">M513_04380</name>
</gene>
<evidence type="ECO:0000313" key="1">
    <source>
        <dbReference type="EMBL" id="KFD54680.1"/>
    </source>
</evidence>
<organism evidence="1 2">
    <name type="scientific">Trichuris suis</name>
    <name type="common">pig whipworm</name>
    <dbReference type="NCBI Taxonomy" id="68888"/>
    <lineage>
        <taxon>Eukaryota</taxon>
        <taxon>Metazoa</taxon>
        <taxon>Ecdysozoa</taxon>
        <taxon>Nematoda</taxon>
        <taxon>Enoplea</taxon>
        <taxon>Dorylaimia</taxon>
        <taxon>Trichinellida</taxon>
        <taxon>Trichuridae</taxon>
        <taxon>Trichuris</taxon>
    </lineage>
</organism>
<sequence>MQWMSNGQKTYTAGGCMRARPLGVLYEFVIKAWKKIEADTVIKSFRKCYIYNASEGREDVDQSDTDESG</sequence>